<dbReference type="EMBL" id="CABDVL010000003">
    <property type="protein sequence ID" value="VTM50277.1"/>
    <property type="molecule type" value="Genomic_DNA"/>
</dbReference>
<evidence type="ECO:0000313" key="3">
    <source>
        <dbReference type="EMBL" id="VTM50277.1"/>
    </source>
</evidence>
<accession>A0A4P0XQ51</accession>
<organism evidence="3">
    <name type="scientific">Klebsiella pneumoniae</name>
    <dbReference type="NCBI Taxonomy" id="573"/>
    <lineage>
        <taxon>Bacteria</taxon>
        <taxon>Pseudomonadati</taxon>
        <taxon>Pseudomonadota</taxon>
        <taxon>Gammaproteobacteria</taxon>
        <taxon>Enterobacterales</taxon>
        <taxon>Enterobacteriaceae</taxon>
        <taxon>Klebsiella/Raoultella group</taxon>
        <taxon>Klebsiella</taxon>
        <taxon>Klebsiella pneumoniae complex</taxon>
    </lineage>
</organism>
<dbReference type="AlphaFoldDB" id="A0A4P0XQ51"/>
<dbReference type="GO" id="GO:0046872">
    <property type="term" value="F:metal ion binding"/>
    <property type="evidence" value="ECO:0007669"/>
    <property type="project" value="UniProtKB-KW"/>
</dbReference>
<feature type="domain" description="Fumarylacetoacetase-like C-terminal" evidence="2">
    <location>
        <begin position="3"/>
        <end position="92"/>
    </location>
</feature>
<dbReference type="SUPFAM" id="SSF56529">
    <property type="entry name" value="FAH"/>
    <property type="match status" value="1"/>
</dbReference>
<reference evidence="3" key="1">
    <citation type="submission" date="2019-04" db="EMBL/GenBank/DDBJ databases">
        <authorList>
            <consortium name="Pathogen Informatics"/>
        </authorList>
    </citation>
    <scope>NUCLEOTIDE SEQUENCE</scope>
    <source>
        <strain evidence="3">NCTC9183</strain>
    </source>
</reference>
<evidence type="ECO:0000256" key="1">
    <source>
        <dbReference type="ARBA" id="ARBA00022723"/>
    </source>
</evidence>
<dbReference type="Pfam" id="PF01557">
    <property type="entry name" value="FAA_hydrolase"/>
    <property type="match status" value="1"/>
</dbReference>
<dbReference type="InterPro" id="IPR011234">
    <property type="entry name" value="Fumarylacetoacetase-like_C"/>
</dbReference>
<dbReference type="InterPro" id="IPR036663">
    <property type="entry name" value="Fumarylacetoacetase_C_sf"/>
</dbReference>
<protein>
    <submittedName>
        <fullName evidence="3">5-carboxymethyl-2-oxo-hex-3- ene-1,7-dioate decarboxylase</fullName>
    </submittedName>
</protein>
<dbReference type="Gene3D" id="3.90.850.10">
    <property type="entry name" value="Fumarylacetoacetase-like, C-terminal domain"/>
    <property type="match status" value="1"/>
</dbReference>
<dbReference type="PANTHER" id="PTHR11820:SF7">
    <property type="entry name" value="ACYLPYRUVASE FAHD1, MITOCHONDRIAL"/>
    <property type="match status" value="1"/>
</dbReference>
<dbReference type="Proteomes" id="UP000507695">
    <property type="component" value="Unassembled WGS sequence"/>
</dbReference>
<keyword evidence="1" id="KW-0479">Metal-binding</keyword>
<evidence type="ECO:0000259" key="2">
    <source>
        <dbReference type="Pfam" id="PF01557"/>
    </source>
</evidence>
<dbReference type="GO" id="GO:0018773">
    <property type="term" value="F:acetylpyruvate hydrolase activity"/>
    <property type="evidence" value="ECO:0007669"/>
    <property type="project" value="TreeGrafter"/>
</dbReference>
<sequence>MAFCPIGTLSAVRNVDDLTIITEINGREADSWHTGDLQRNAAQLLSALSEFATLNPGDAILIGTPHSRVTLRPGDRVRILADGFPALENPVVAEGELA</sequence>
<dbReference type="PANTHER" id="PTHR11820">
    <property type="entry name" value="ACYLPYRUVASE"/>
    <property type="match status" value="1"/>
</dbReference>
<proteinExistence type="predicted"/>
<name>A0A4P0XQ51_KLEPN</name>
<gene>
    <name evidence="3" type="primary">hpcE_2</name>
    <name evidence="3" type="ORF">NCTC9183_01307</name>
</gene>